<keyword evidence="2" id="KW-1185">Reference proteome</keyword>
<proteinExistence type="predicted"/>
<comment type="caution">
    <text evidence="1">The sequence shown here is derived from an EMBL/GenBank/DDBJ whole genome shotgun (WGS) entry which is preliminary data.</text>
</comment>
<organism evidence="1 2">
    <name type="scientific">Pistacia integerrima</name>
    <dbReference type="NCBI Taxonomy" id="434235"/>
    <lineage>
        <taxon>Eukaryota</taxon>
        <taxon>Viridiplantae</taxon>
        <taxon>Streptophyta</taxon>
        <taxon>Embryophyta</taxon>
        <taxon>Tracheophyta</taxon>
        <taxon>Spermatophyta</taxon>
        <taxon>Magnoliopsida</taxon>
        <taxon>eudicotyledons</taxon>
        <taxon>Gunneridae</taxon>
        <taxon>Pentapetalae</taxon>
        <taxon>rosids</taxon>
        <taxon>malvids</taxon>
        <taxon>Sapindales</taxon>
        <taxon>Anacardiaceae</taxon>
        <taxon>Pistacia</taxon>
    </lineage>
</organism>
<name>A0ACC0Z752_9ROSI</name>
<evidence type="ECO:0000313" key="1">
    <source>
        <dbReference type="EMBL" id="KAJ0046188.1"/>
    </source>
</evidence>
<dbReference type="Proteomes" id="UP001163603">
    <property type="component" value="Chromosome 3"/>
</dbReference>
<sequence>MEERNEAIRVPKDGSEPHEHDSEIQGIHVEMDDMGRPVIIIPEEKSLKMSLPWAYSLIIKLMGRSMGYMMLKQKIVQLWANYGEITLIDLEKDNVKKIEHEGVHLICFGRGKYDHNATHCPSYTKEALSQETPRTSDTVNGTTSRAEMLQAKDKMQQSIDLAASVIKSRFAGLEDEDNMEQDDGEESYVGVAGGDGTAGLLLGVVCDLKLSHSPPVATVPLGTGNNLPFAFGWTSGGWGRIDTDNAVDSMLHYANVGLTTFDMADICKVFASHACVCVVIKQIGKQWDVSMDDGPAKDLYGIFINRIHREGPPELLDILPILWLLVLLLMQEKRSFMGQVDAKEEKSYGISESAPNFKSKHVSKKASKVVRRTCNKILSNEANPAVEMAQRDPGKKNAKKGPLSCPNEPISRESLDRKRSSPDGGNWTLCLAPAQSSYSWNPTPVAQAS</sequence>
<evidence type="ECO:0000313" key="2">
    <source>
        <dbReference type="Proteomes" id="UP001163603"/>
    </source>
</evidence>
<protein>
    <submittedName>
        <fullName evidence="1">Uncharacterized protein</fullName>
    </submittedName>
</protein>
<reference evidence="2" key="1">
    <citation type="journal article" date="2023" name="G3 (Bethesda)">
        <title>Genome assembly and association tests identify interacting loci associated with vigor, precocity, and sex in interspecific pistachio rootstocks.</title>
        <authorList>
            <person name="Palmer W."/>
            <person name="Jacygrad E."/>
            <person name="Sagayaradj S."/>
            <person name="Cavanaugh K."/>
            <person name="Han R."/>
            <person name="Bertier L."/>
            <person name="Beede B."/>
            <person name="Kafkas S."/>
            <person name="Golino D."/>
            <person name="Preece J."/>
            <person name="Michelmore R."/>
        </authorList>
    </citation>
    <scope>NUCLEOTIDE SEQUENCE [LARGE SCALE GENOMIC DNA]</scope>
</reference>
<accession>A0ACC0Z752</accession>
<gene>
    <name evidence="1" type="ORF">Pint_05061</name>
</gene>
<dbReference type="EMBL" id="CM047738">
    <property type="protein sequence ID" value="KAJ0046188.1"/>
    <property type="molecule type" value="Genomic_DNA"/>
</dbReference>